<keyword evidence="1" id="KW-0812">Transmembrane</keyword>
<dbReference type="HOGENOM" id="CLU_093227_0_0_1"/>
<feature type="transmembrane region" description="Helical" evidence="1">
    <location>
        <begin position="113"/>
        <end position="136"/>
    </location>
</feature>
<dbReference type="GeneID" id="20366206"/>
<evidence type="ECO:0000256" key="1">
    <source>
        <dbReference type="SAM" id="Phobius"/>
    </source>
</evidence>
<sequence length="261" mass="29160">MTIITRLWAYVVSQDHSLQKSDHDVSFGFGQMVVVSVKDSLYLHQSTTPIMSSPICPMPLAEIFRDIFGKEKETNKVKILYDDAFKADIGRWIASCAVIGLAAGIISKNPSQGLLAAAAYNLAVGALHFFTVKIPVKPLSMTNPRPPMWYNLVLAASTAMWLAALVVMFVKREDISAYEESNHEKRRTGFVGEISEGAVSMMDNLTIACGCFGVCALLFCLYQWFVVYYLHSTNFRKVEIREGFRKMNKIPPPKDNTSEDV</sequence>
<feature type="transmembrane region" description="Helical" evidence="1">
    <location>
        <begin position="148"/>
        <end position="170"/>
    </location>
</feature>
<feature type="transmembrane region" description="Helical" evidence="1">
    <location>
        <begin position="205"/>
        <end position="230"/>
    </location>
</feature>
<evidence type="ECO:0000313" key="3">
    <source>
        <dbReference type="Proteomes" id="UP000007978"/>
    </source>
</evidence>
<name>K3VEI5_FUSPC</name>
<accession>K3VEI5</accession>
<dbReference type="RefSeq" id="XP_009258981.1">
    <property type="nucleotide sequence ID" value="XM_009260706.1"/>
</dbReference>
<feature type="transmembrane region" description="Helical" evidence="1">
    <location>
        <begin position="89"/>
        <end position="107"/>
    </location>
</feature>
<dbReference type="eggNOG" id="ENOG502SS0A">
    <property type="taxonomic scope" value="Eukaryota"/>
</dbReference>
<dbReference type="AlphaFoldDB" id="K3VEI5"/>
<keyword evidence="3" id="KW-1185">Reference proteome</keyword>
<keyword evidence="1" id="KW-0472">Membrane</keyword>
<evidence type="ECO:0000313" key="2">
    <source>
        <dbReference type="EMBL" id="EKJ72239.1"/>
    </source>
</evidence>
<protein>
    <submittedName>
        <fullName evidence="2">Uncharacterized protein</fullName>
    </submittedName>
</protein>
<dbReference type="OrthoDB" id="4749694at2759"/>
<reference evidence="2 3" key="1">
    <citation type="journal article" date="2012" name="PLoS Pathog.">
        <title>Comparative pathogenomics reveals horizontally acquired novel virulence genes in fungi infecting cereal hosts.</title>
        <authorList>
            <person name="Gardiner D.M."/>
            <person name="McDonald M.C."/>
            <person name="Covarelli L."/>
            <person name="Solomon P.S."/>
            <person name="Rusu A.G."/>
            <person name="Marshall M."/>
            <person name="Kazan K."/>
            <person name="Chakraborty S."/>
            <person name="McDonald B.A."/>
            <person name="Manners J.M."/>
        </authorList>
    </citation>
    <scope>NUCLEOTIDE SEQUENCE [LARGE SCALE GENOMIC DNA]</scope>
    <source>
        <strain evidence="2 3">CS3096</strain>
    </source>
</reference>
<gene>
    <name evidence="2" type="ORF">FPSE_07588</name>
</gene>
<proteinExistence type="predicted"/>
<organism evidence="2 3">
    <name type="scientific">Fusarium pseudograminearum (strain CS3096)</name>
    <name type="common">Wheat and barley crown-rot fungus</name>
    <dbReference type="NCBI Taxonomy" id="1028729"/>
    <lineage>
        <taxon>Eukaryota</taxon>
        <taxon>Fungi</taxon>
        <taxon>Dikarya</taxon>
        <taxon>Ascomycota</taxon>
        <taxon>Pezizomycotina</taxon>
        <taxon>Sordariomycetes</taxon>
        <taxon>Hypocreomycetidae</taxon>
        <taxon>Hypocreales</taxon>
        <taxon>Nectriaceae</taxon>
        <taxon>Fusarium</taxon>
    </lineage>
</organism>
<dbReference type="Proteomes" id="UP000007978">
    <property type="component" value="Chromosome 4"/>
</dbReference>
<dbReference type="EMBL" id="AFNW01000202">
    <property type="protein sequence ID" value="EKJ72239.1"/>
    <property type="molecule type" value="Genomic_DNA"/>
</dbReference>
<comment type="caution">
    <text evidence="2">The sequence shown here is derived from an EMBL/GenBank/DDBJ whole genome shotgun (WGS) entry which is preliminary data.</text>
</comment>
<dbReference type="KEGG" id="fpu:FPSE_07588"/>
<keyword evidence="1" id="KW-1133">Transmembrane helix</keyword>